<dbReference type="InterPro" id="IPR037038">
    <property type="entry name" value="HepT-like_sf"/>
</dbReference>
<protein>
    <recommendedName>
        <fullName evidence="8">DUF86 domain-containing protein</fullName>
    </recommendedName>
</protein>
<dbReference type="InParanoid" id="O26509"/>
<dbReference type="HOGENOM" id="CLU_3094166_0_0_2"/>
<sequence>MDKFAPAAGFRNLLLHMYAEIDIEKVYGYLQNNLDDINNFARFIAEYLKKS</sequence>
<evidence type="ECO:0000256" key="1">
    <source>
        <dbReference type="ARBA" id="ARBA00022553"/>
    </source>
</evidence>
<keyword evidence="3" id="KW-0540">Nuclease</keyword>
<keyword evidence="1" id="KW-0597">Phosphoprotein</keyword>
<dbReference type="GO" id="GO:0016787">
    <property type="term" value="F:hydrolase activity"/>
    <property type="evidence" value="ECO:0007669"/>
    <property type="project" value="UniProtKB-KW"/>
</dbReference>
<reference evidence="6 7" key="1">
    <citation type="journal article" date="1997" name="J. Bacteriol.">
        <title>Complete genome sequence of Methanobacterium thermoautotrophicum deltaH: functional analysis and comparative genomics.</title>
        <authorList>
            <person name="Smith D.R."/>
            <person name="Doucette-Stamm L.A."/>
            <person name="Deloughery C."/>
            <person name="Lee H.-M."/>
            <person name="Dubois J."/>
            <person name="Aldredge T."/>
            <person name="Bashirzadeh R."/>
            <person name="Blakely D."/>
            <person name="Cook R."/>
            <person name="Gilbert K."/>
            <person name="Harrison D."/>
            <person name="Hoang L."/>
            <person name="Keagle P."/>
            <person name="Lumm W."/>
            <person name="Pothier B."/>
            <person name="Qiu D."/>
            <person name="Spadafora R."/>
            <person name="Vicare R."/>
            <person name="Wang Y."/>
            <person name="Wierzbowski J."/>
            <person name="Gibson R."/>
            <person name="Jiwani N."/>
            <person name="Caruso A."/>
            <person name="Bush D."/>
            <person name="Safer H."/>
            <person name="Patwell D."/>
            <person name="Prabhakar S."/>
            <person name="McDougall S."/>
            <person name="Shimer G."/>
            <person name="Goyal A."/>
            <person name="Pietrovski S."/>
            <person name="Church G.M."/>
            <person name="Daniels C.J."/>
            <person name="Mao J.-i."/>
            <person name="Rice P."/>
            <person name="Nolling J."/>
            <person name="Reeve J.N."/>
        </authorList>
    </citation>
    <scope>NUCLEOTIDE SEQUENCE [LARGE SCALE GENOMIC DNA]</scope>
    <source>
        <strain evidence="7">ATCC 29096 / DSM 1053 / JCM 10044 / NBRC 100330 / Delta H</strain>
    </source>
</reference>
<evidence type="ECO:0000313" key="7">
    <source>
        <dbReference type="Proteomes" id="UP000005223"/>
    </source>
</evidence>
<dbReference type="Proteomes" id="UP000005223">
    <property type="component" value="Chromosome"/>
</dbReference>
<dbReference type="GO" id="GO:0110001">
    <property type="term" value="C:toxin-antitoxin complex"/>
    <property type="evidence" value="ECO:0007669"/>
    <property type="project" value="InterPro"/>
</dbReference>
<dbReference type="InterPro" id="IPR052379">
    <property type="entry name" value="Type_VII_TA_RNase"/>
</dbReference>
<name>O26509_METTH</name>
<keyword evidence="7" id="KW-1185">Reference proteome</keyword>
<evidence type="ECO:0008006" key="8">
    <source>
        <dbReference type="Google" id="ProtNLM"/>
    </source>
</evidence>
<dbReference type="STRING" id="187420.MTH_409"/>
<proteinExistence type="inferred from homology"/>
<organism evidence="6 7">
    <name type="scientific">Methanothermobacter thermautotrophicus (strain ATCC 29096 / DSM 1053 / JCM 10044 / NBRC 100330 / Delta H)</name>
    <name type="common">Methanobacterium thermoautotrophicum</name>
    <dbReference type="NCBI Taxonomy" id="187420"/>
    <lineage>
        <taxon>Archaea</taxon>
        <taxon>Methanobacteriati</taxon>
        <taxon>Methanobacteriota</taxon>
        <taxon>Methanomada group</taxon>
        <taxon>Methanobacteria</taxon>
        <taxon>Methanobacteriales</taxon>
        <taxon>Methanobacteriaceae</taxon>
        <taxon>Methanothermobacter</taxon>
    </lineage>
</organism>
<dbReference type="Gene3D" id="1.20.120.580">
    <property type="entry name" value="bsu32300-like"/>
    <property type="match status" value="1"/>
</dbReference>
<keyword evidence="2" id="KW-1277">Toxin-antitoxin system</keyword>
<dbReference type="PANTHER" id="PTHR33397">
    <property type="entry name" value="UPF0331 PROTEIN YUTE"/>
    <property type="match status" value="1"/>
</dbReference>
<comment type="similarity">
    <text evidence="5">Belongs to the HepT RNase toxin family.</text>
</comment>
<dbReference type="KEGG" id="mth:MTH_409"/>
<evidence type="ECO:0000256" key="5">
    <source>
        <dbReference type="ARBA" id="ARBA00024207"/>
    </source>
</evidence>
<dbReference type="AlphaFoldDB" id="O26509"/>
<dbReference type="InterPro" id="IPR008201">
    <property type="entry name" value="HepT-like"/>
</dbReference>
<accession>O26509</accession>
<evidence type="ECO:0000256" key="4">
    <source>
        <dbReference type="ARBA" id="ARBA00022801"/>
    </source>
</evidence>
<dbReference type="EnsemblBacteria" id="AAB84915">
    <property type="protein sequence ID" value="AAB84915"/>
    <property type="gene ID" value="MTH_409"/>
</dbReference>
<dbReference type="PaxDb" id="187420-MTH_409"/>
<gene>
    <name evidence="6" type="ordered locus">MTH_409</name>
</gene>
<evidence type="ECO:0000313" key="6">
    <source>
        <dbReference type="EMBL" id="AAB84915.1"/>
    </source>
</evidence>
<keyword evidence="4" id="KW-0378">Hydrolase</keyword>
<dbReference type="Pfam" id="PF01934">
    <property type="entry name" value="HepT-like"/>
    <property type="match status" value="1"/>
</dbReference>
<dbReference type="GO" id="GO:0004540">
    <property type="term" value="F:RNA nuclease activity"/>
    <property type="evidence" value="ECO:0007669"/>
    <property type="project" value="InterPro"/>
</dbReference>
<evidence type="ECO:0000256" key="3">
    <source>
        <dbReference type="ARBA" id="ARBA00022722"/>
    </source>
</evidence>
<dbReference type="PIR" id="C69153">
    <property type="entry name" value="C69153"/>
</dbReference>
<evidence type="ECO:0000256" key="2">
    <source>
        <dbReference type="ARBA" id="ARBA00022649"/>
    </source>
</evidence>
<dbReference type="EMBL" id="AE000666">
    <property type="protein sequence ID" value="AAB84915.1"/>
    <property type="molecule type" value="Genomic_DNA"/>
</dbReference>
<dbReference type="PANTHER" id="PTHR33397:SF5">
    <property type="entry name" value="RNASE YUTE-RELATED"/>
    <property type="match status" value="1"/>
</dbReference>